<keyword evidence="7 11" id="KW-0408">Iron</keyword>
<keyword evidence="3 7" id="KW-0328">Glycosyltransferase</keyword>
<comment type="cofactor">
    <cofactor evidence="7 10">
        <name>Mg(2+)</name>
        <dbReference type="ChEBI" id="CHEBI:18420"/>
    </cofactor>
    <text evidence="7 10">Binds 1 Mg(2+) ion per subunit.</text>
</comment>
<dbReference type="Proteomes" id="UP000184016">
    <property type="component" value="Unassembled WGS sequence"/>
</dbReference>
<evidence type="ECO:0000313" key="14">
    <source>
        <dbReference type="EMBL" id="SHK25240.1"/>
    </source>
</evidence>
<keyword evidence="6 7" id="KW-0315">Glutamine amidotransferase</keyword>
<dbReference type="AlphaFoldDB" id="A0A1M6QYL9"/>
<evidence type="ECO:0000256" key="12">
    <source>
        <dbReference type="SAM" id="MobiDB-lite"/>
    </source>
</evidence>
<dbReference type="GO" id="GO:0006189">
    <property type="term" value="P:'de novo' IMP biosynthetic process"/>
    <property type="evidence" value="ECO:0007669"/>
    <property type="project" value="UniProtKB-UniRule"/>
</dbReference>
<dbReference type="InterPro" id="IPR000836">
    <property type="entry name" value="PRTase_dom"/>
</dbReference>
<dbReference type="Gene3D" id="3.40.50.2020">
    <property type="match status" value="1"/>
</dbReference>
<organism evidence="14 15">
    <name type="scientific">Alicyclobacillus tolerans</name>
    <dbReference type="NCBI Taxonomy" id="90970"/>
    <lineage>
        <taxon>Bacteria</taxon>
        <taxon>Bacillati</taxon>
        <taxon>Bacillota</taxon>
        <taxon>Bacilli</taxon>
        <taxon>Bacillales</taxon>
        <taxon>Alicyclobacillaceae</taxon>
        <taxon>Alicyclobacillus</taxon>
    </lineage>
</organism>
<comment type="function">
    <text evidence="7">Catalyzes the formation of phosphoribosylamine from phosphoribosylpyrophosphate (PRPP) and glutamine.</text>
</comment>
<dbReference type="CDD" id="cd00715">
    <property type="entry name" value="GPATase_N"/>
    <property type="match status" value="1"/>
</dbReference>
<dbReference type="GO" id="GO:0000287">
    <property type="term" value="F:magnesium ion binding"/>
    <property type="evidence" value="ECO:0007669"/>
    <property type="project" value="UniProtKB-UniRule"/>
</dbReference>
<dbReference type="Gene3D" id="3.60.20.10">
    <property type="entry name" value="Glutamine Phosphoribosylpyrophosphate, subunit 1, domain 1"/>
    <property type="match status" value="1"/>
</dbReference>
<feature type="binding site" evidence="7 10">
    <location>
        <position position="370"/>
    </location>
    <ligand>
        <name>Mg(2+)</name>
        <dbReference type="ChEBI" id="CHEBI:18420"/>
    </ligand>
</feature>
<dbReference type="GO" id="GO:0004044">
    <property type="term" value="F:amidophosphoribosyltransferase activity"/>
    <property type="evidence" value="ECO:0007669"/>
    <property type="project" value="UniProtKB-UniRule"/>
</dbReference>
<dbReference type="InterPro" id="IPR017932">
    <property type="entry name" value="GATase_2_dom"/>
</dbReference>
<comment type="pathway">
    <text evidence="1 7 8">Purine metabolism; IMP biosynthesis via de novo pathway; N(1)-(5-phospho-D-ribosyl)glycinamide from 5-phospho-alpha-D-ribose 1-diphosphate: step 1/2.</text>
</comment>
<dbReference type="CDD" id="cd06223">
    <property type="entry name" value="PRTases_typeI"/>
    <property type="match status" value="1"/>
</dbReference>
<reference evidence="15" key="1">
    <citation type="submission" date="2016-11" db="EMBL/GenBank/DDBJ databases">
        <authorList>
            <person name="Varghese N."/>
            <person name="Submissions S."/>
        </authorList>
    </citation>
    <scope>NUCLEOTIDE SEQUENCE [LARGE SCALE GENOMIC DNA]</scope>
    <source>
        <strain evidence="15">USBA-503</strain>
    </source>
</reference>
<feature type="active site" description="Nucleophile" evidence="7 9">
    <location>
        <position position="27"/>
    </location>
</feature>
<dbReference type="PANTHER" id="PTHR11907">
    <property type="entry name" value="AMIDOPHOSPHORIBOSYLTRANSFERASE"/>
    <property type="match status" value="1"/>
</dbReference>
<feature type="binding site" evidence="7 11">
    <location>
        <position position="465"/>
    </location>
    <ligand>
        <name>[4Fe-4S] cluster</name>
        <dbReference type="ChEBI" id="CHEBI:49883"/>
    </ligand>
</feature>
<dbReference type="SUPFAM" id="SSF56235">
    <property type="entry name" value="N-terminal nucleophile aminohydrolases (Ntn hydrolases)"/>
    <property type="match status" value="1"/>
</dbReference>
<dbReference type="SUPFAM" id="SSF53271">
    <property type="entry name" value="PRTase-like"/>
    <property type="match status" value="1"/>
</dbReference>
<dbReference type="STRING" id="1830138.SAMN05443507_1118"/>
<dbReference type="Pfam" id="PF13537">
    <property type="entry name" value="GATase_7"/>
    <property type="match status" value="1"/>
</dbReference>
<evidence type="ECO:0000256" key="9">
    <source>
        <dbReference type="PIRSR" id="PIRSR000485-1"/>
    </source>
</evidence>
<dbReference type="InterPro" id="IPR029057">
    <property type="entry name" value="PRTase-like"/>
</dbReference>
<accession>A0A1M6QYL9</accession>
<evidence type="ECO:0000256" key="7">
    <source>
        <dbReference type="HAMAP-Rule" id="MF_01931"/>
    </source>
</evidence>
<evidence type="ECO:0000256" key="5">
    <source>
        <dbReference type="ARBA" id="ARBA00022755"/>
    </source>
</evidence>
<dbReference type="HAMAP" id="MF_01931">
    <property type="entry name" value="PurF"/>
    <property type="match status" value="1"/>
</dbReference>
<evidence type="ECO:0000313" key="15">
    <source>
        <dbReference type="Proteomes" id="UP000184016"/>
    </source>
</evidence>
<feature type="domain" description="Glutamine amidotransferase type-2" evidence="13">
    <location>
        <begin position="27"/>
        <end position="245"/>
    </location>
</feature>
<dbReference type="OrthoDB" id="9801213at2"/>
<feature type="binding site" evidence="7 10">
    <location>
        <position position="371"/>
    </location>
    <ligand>
        <name>Mg(2+)</name>
        <dbReference type="ChEBI" id="CHEBI:18420"/>
    </ligand>
</feature>
<keyword evidence="7" id="KW-0004">4Fe-4S</keyword>
<keyword evidence="7 10" id="KW-0479">Metal-binding</keyword>
<keyword evidence="7 10" id="KW-0460">Magnesium</keyword>
<keyword evidence="5 7" id="KW-0658">Purine biosynthesis</keyword>
<evidence type="ECO:0000256" key="1">
    <source>
        <dbReference type="ARBA" id="ARBA00005209"/>
    </source>
</evidence>
<evidence type="ECO:0000256" key="10">
    <source>
        <dbReference type="PIRSR" id="PIRSR000485-2"/>
    </source>
</evidence>
<feature type="region of interest" description="Disordered" evidence="12">
    <location>
        <begin position="476"/>
        <end position="507"/>
    </location>
</feature>
<dbReference type="EC" id="2.4.2.14" evidence="7"/>
<keyword evidence="7 11" id="KW-0411">Iron-sulfur</keyword>
<evidence type="ECO:0000256" key="3">
    <source>
        <dbReference type="ARBA" id="ARBA00022676"/>
    </source>
</evidence>
<dbReference type="Pfam" id="PF00156">
    <property type="entry name" value="Pribosyltran"/>
    <property type="match status" value="1"/>
</dbReference>
<keyword evidence="15" id="KW-1185">Reference proteome</keyword>
<evidence type="ECO:0000256" key="11">
    <source>
        <dbReference type="PIRSR" id="PIRSR000485-3"/>
    </source>
</evidence>
<dbReference type="PROSITE" id="PS51278">
    <property type="entry name" value="GATASE_TYPE_2"/>
    <property type="match status" value="1"/>
</dbReference>
<evidence type="ECO:0000256" key="6">
    <source>
        <dbReference type="ARBA" id="ARBA00022962"/>
    </source>
</evidence>
<dbReference type="PIRSF" id="PIRSF000485">
    <property type="entry name" value="Amd_phspho_trans"/>
    <property type="match status" value="1"/>
</dbReference>
<protein>
    <recommendedName>
        <fullName evidence="7">Amidophosphoribosyltransferase</fullName>
        <shortName evidence="7">ATase</shortName>
        <ecNumber evidence="7">2.4.2.14</ecNumber>
    </recommendedName>
    <alternativeName>
        <fullName evidence="7">Glutamine phosphoribosylpyrophosphate amidotransferase</fullName>
        <shortName evidence="7">GPATase</shortName>
    </alternativeName>
</protein>
<evidence type="ECO:0000259" key="13">
    <source>
        <dbReference type="PROSITE" id="PS51278"/>
    </source>
</evidence>
<proteinExistence type="inferred from homology"/>
<gene>
    <name evidence="7" type="primary">purF</name>
    <name evidence="14" type="ORF">SAMN05443507_1118</name>
</gene>
<evidence type="ECO:0000256" key="8">
    <source>
        <dbReference type="PIRNR" id="PIRNR000485"/>
    </source>
</evidence>
<dbReference type="RefSeq" id="WP_083574175.1">
    <property type="nucleotide sequence ID" value="NZ_FRAF01000011.1"/>
</dbReference>
<dbReference type="UniPathway" id="UPA00074">
    <property type="reaction ID" value="UER00124"/>
</dbReference>
<dbReference type="GO" id="GO:0051539">
    <property type="term" value="F:4 iron, 4 sulfur cluster binding"/>
    <property type="evidence" value="ECO:0007669"/>
    <property type="project" value="UniProtKB-KW"/>
</dbReference>
<feature type="binding site" evidence="7 10">
    <location>
        <position position="308"/>
    </location>
    <ligand>
        <name>Mg(2+)</name>
        <dbReference type="ChEBI" id="CHEBI:18420"/>
    </ligand>
</feature>
<comment type="cofactor">
    <cofactor evidence="7 11">
        <name>[4Fe-4S] cluster</name>
        <dbReference type="ChEBI" id="CHEBI:49883"/>
    </cofactor>
    <text evidence="7 11">Binds 1 [4Fe-4S] cluster per subunit.</text>
</comment>
<name>A0A1M6QYL9_9BACL</name>
<sequence>MLSKDCPTAWETSSDLEEKADRPVEECGVFGIFQHEKAPELTYFALIALQHRGQEAAGMAVMSVDGMHSHKGLGLVSDVFANGELSELSGVNAIGHVRYSTAGENTIQNAQPITVATHRHHLAIAHNGNLVNARQLRIGLELEGSLFQSTSDTEVIAHLIARSGEEEMVSAVESALQDISGGFALVMLTDDQLIAARDPFGLRPLVLGELDGSYCLASETCALETIGARYLRDIEPGELITIQSDGIISRRFAEPRQRRMCTFEYIYFARPDSDIDGYNVHAVRKKLGKILAERHPADGDIVIGVPDSSISAASGFAEASKIPFEMGLIKNKYIARTFIQPSQELRDMGVRMKLNAVRGIVDGKRVVLIDDSIVRGTTIRRIVQLLRNAGATEVHLRISSPPYKNPCHYGIDTATRRQLIAATHSVEEICREVGADSLEYMTVEELMEAFQFTGPHEHAPFCNACFTGRYPTDLPDQEKDKAGTGETGSFVATATRPSYIEKGGRGA</sequence>
<dbReference type="InterPro" id="IPR035584">
    <property type="entry name" value="PurF_N"/>
</dbReference>
<evidence type="ECO:0000256" key="2">
    <source>
        <dbReference type="ARBA" id="ARBA00010138"/>
    </source>
</evidence>
<feature type="binding site" evidence="7 11">
    <location>
        <position position="261"/>
    </location>
    <ligand>
        <name>[4Fe-4S] cluster</name>
        <dbReference type="ChEBI" id="CHEBI:49883"/>
    </ligand>
</feature>
<dbReference type="InterPro" id="IPR005854">
    <property type="entry name" value="PurF"/>
</dbReference>
<dbReference type="NCBIfam" id="TIGR01134">
    <property type="entry name" value="purF"/>
    <property type="match status" value="1"/>
</dbReference>
<comment type="catalytic activity">
    <reaction evidence="7 8">
        <text>5-phospho-beta-D-ribosylamine + L-glutamate + diphosphate = 5-phospho-alpha-D-ribose 1-diphosphate + L-glutamine + H2O</text>
        <dbReference type="Rhea" id="RHEA:14905"/>
        <dbReference type="ChEBI" id="CHEBI:15377"/>
        <dbReference type="ChEBI" id="CHEBI:29985"/>
        <dbReference type="ChEBI" id="CHEBI:33019"/>
        <dbReference type="ChEBI" id="CHEBI:58017"/>
        <dbReference type="ChEBI" id="CHEBI:58359"/>
        <dbReference type="ChEBI" id="CHEBI:58681"/>
        <dbReference type="EC" id="2.4.2.14"/>
    </reaction>
</comment>
<dbReference type="InterPro" id="IPR029055">
    <property type="entry name" value="Ntn_hydrolases_N"/>
</dbReference>
<dbReference type="EMBL" id="FRAF01000011">
    <property type="protein sequence ID" value="SHK25240.1"/>
    <property type="molecule type" value="Genomic_DNA"/>
</dbReference>
<dbReference type="GO" id="GO:0009113">
    <property type="term" value="P:purine nucleobase biosynthetic process"/>
    <property type="evidence" value="ECO:0007669"/>
    <property type="project" value="UniProtKB-UniRule"/>
</dbReference>
<evidence type="ECO:0000256" key="4">
    <source>
        <dbReference type="ARBA" id="ARBA00022679"/>
    </source>
</evidence>
<feature type="binding site" evidence="7 11">
    <location>
        <position position="407"/>
    </location>
    <ligand>
        <name>[4Fe-4S] cluster</name>
        <dbReference type="ChEBI" id="CHEBI:49883"/>
    </ligand>
</feature>
<feature type="binding site" evidence="7 11">
    <location>
        <position position="462"/>
    </location>
    <ligand>
        <name>[4Fe-4S] cluster</name>
        <dbReference type="ChEBI" id="CHEBI:49883"/>
    </ligand>
</feature>
<comment type="similarity">
    <text evidence="2 7 8">In the C-terminal section; belongs to the purine/pyrimidine phosphoribosyltransferase family.</text>
</comment>
<keyword evidence="4 7" id="KW-0808">Transferase</keyword>